<evidence type="ECO:0000256" key="1">
    <source>
        <dbReference type="SAM" id="Phobius"/>
    </source>
</evidence>
<reference evidence="2 3" key="1">
    <citation type="submission" date="2020-11" db="EMBL/GenBank/DDBJ databases">
        <title>Hymenobacter sp.</title>
        <authorList>
            <person name="Kim M.K."/>
        </authorList>
    </citation>
    <scope>NUCLEOTIDE SEQUENCE [LARGE SCALE GENOMIC DNA]</scope>
    <source>
        <strain evidence="2 3">BT594</strain>
    </source>
</reference>
<proteinExistence type="predicted"/>
<evidence type="ECO:0008006" key="4">
    <source>
        <dbReference type="Google" id="ProtNLM"/>
    </source>
</evidence>
<evidence type="ECO:0000313" key="3">
    <source>
        <dbReference type="Proteomes" id="UP000601099"/>
    </source>
</evidence>
<name>A0ABS0KWX1_9BACT</name>
<gene>
    <name evidence="2" type="ORF">I5L79_02370</name>
</gene>
<keyword evidence="1" id="KW-0812">Transmembrane</keyword>
<dbReference type="Proteomes" id="UP000601099">
    <property type="component" value="Unassembled WGS sequence"/>
</dbReference>
<comment type="caution">
    <text evidence="2">The sequence shown here is derived from an EMBL/GenBank/DDBJ whole genome shotgun (WGS) entry which is preliminary data.</text>
</comment>
<keyword evidence="1" id="KW-1133">Transmembrane helix</keyword>
<dbReference type="EMBL" id="JADWYK010000001">
    <property type="protein sequence ID" value="MBG8552370.1"/>
    <property type="molecule type" value="Genomic_DNA"/>
</dbReference>
<feature type="transmembrane region" description="Helical" evidence="1">
    <location>
        <begin position="30"/>
        <end position="51"/>
    </location>
</feature>
<organism evidence="2 3">
    <name type="scientific">Hymenobacter guriensis</name>
    <dbReference type="NCBI Taxonomy" id="2793065"/>
    <lineage>
        <taxon>Bacteria</taxon>
        <taxon>Pseudomonadati</taxon>
        <taxon>Bacteroidota</taxon>
        <taxon>Cytophagia</taxon>
        <taxon>Cytophagales</taxon>
        <taxon>Hymenobacteraceae</taxon>
        <taxon>Hymenobacter</taxon>
    </lineage>
</organism>
<keyword evidence="1" id="KW-0472">Membrane</keyword>
<protein>
    <recommendedName>
        <fullName evidence="4">DUF3311 domain-containing protein</fullName>
    </recommendedName>
</protein>
<dbReference type="RefSeq" id="WP_196953409.1">
    <property type="nucleotide sequence ID" value="NZ_JADWYK010000001.1"/>
</dbReference>
<sequence>MKIPTVLALVIATVAILVDAKIYTPGSFGWLSHITFWPALAVFAYAVYDAVRSESLNEKARRK</sequence>
<keyword evidence="3" id="KW-1185">Reference proteome</keyword>
<accession>A0ABS0KWX1</accession>
<evidence type="ECO:0000313" key="2">
    <source>
        <dbReference type="EMBL" id="MBG8552370.1"/>
    </source>
</evidence>